<dbReference type="InterPro" id="IPR021279">
    <property type="entry name" value="DUF2721"/>
</dbReference>
<accession>A0A927FCZ1</accession>
<comment type="caution">
    <text evidence="2">The sequence shown here is derived from an EMBL/GenBank/DDBJ whole genome shotgun (WGS) entry which is preliminary data.</text>
</comment>
<dbReference type="EMBL" id="JACYFG010000051">
    <property type="protein sequence ID" value="MBD5782119.1"/>
    <property type="molecule type" value="Genomic_DNA"/>
</dbReference>
<reference evidence="2" key="1">
    <citation type="submission" date="2020-09" db="EMBL/GenBank/DDBJ databases">
        <title>Pelagicoccus enzymogenes sp. nov. with an EPS production, isolated from marine sediment.</title>
        <authorList>
            <person name="Feng X."/>
        </authorList>
    </citation>
    <scope>NUCLEOTIDE SEQUENCE</scope>
    <source>
        <strain evidence="2">NFK12</strain>
    </source>
</reference>
<evidence type="ECO:0000313" key="2">
    <source>
        <dbReference type="EMBL" id="MBD5782119.1"/>
    </source>
</evidence>
<dbReference type="AlphaFoldDB" id="A0A927FCZ1"/>
<keyword evidence="3" id="KW-1185">Reference proteome</keyword>
<name>A0A927FCZ1_9BACT</name>
<sequence length="147" mass="15978">MSDLTQLTLENYQAILAPFLMMTSAATLAWALQTRFSRIVQGIRSLLSDGSRDNIDYASSLEKQISNLTRRSLLLRNAVATLYGSMCLSLLSAILLAFATVANLPLASAVVATFLLSLIALSAGLLFALKETTQHFVTLKEEIGKRP</sequence>
<proteinExistence type="predicted"/>
<organism evidence="2 3">
    <name type="scientific">Pelagicoccus enzymogenes</name>
    <dbReference type="NCBI Taxonomy" id="2773457"/>
    <lineage>
        <taxon>Bacteria</taxon>
        <taxon>Pseudomonadati</taxon>
        <taxon>Verrucomicrobiota</taxon>
        <taxon>Opitutia</taxon>
        <taxon>Puniceicoccales</taxon>
        <taxon>Pelagicoccaceae</taxon>
        <taxon>Pelagicoccus</taxon>
    </lineage>
</organism>
<dbReference type="Pfam" id="PF11026">
    <property type="entry name" value="DUF2721"/>
    <property type="match status" value="1"/>
</dbReference>
<evidence type="ECO:0000313" key="3">
    <source>
        <dbReference type="Proteomes" id="UP000622317"/>
    </source>
</evidence>
<evidence type="ECO:0000256" key="1">
    <source>
        <dbReference type="SAM" id="Phobius"/>
    </source>
</evidence>
<keyword evidence="1" id="KW-1133">Transmembrane helix</keyword>
<feature type="transmembrane region" description="Helical" evidence="1">
    <location>
        <begin position="106"/>
        <end position="129"/>
    </location>
</feature>
<feature type="transmembrane region" description="Helical" evidence="1">
    <location>
        <begin position="73"/>
        <end position="100"/>
    </location>
</feature>
<protein>
    <submittedName>
        <fullName evidence="2">DUF2721 domain-containing protein</fullName>
    </submittedName>
</protein>
<keyword evidence="1" id="KW-0472">Membrane</keyword>
<dbReference type="Proteomes" id="UP000622317">
    <property type="component" value="Unassembled WGS sequence"/>
</dbReference>
<keyword evidence="1" id="KW-0812">Transmembrane</keyword>
<gene>
    <name evidence="2" type="ORF">IEN85_21655</name>
</gene>
<dbReference type="RefSeq" id="WP_191619185.1">
    <property type="nucleotide sequence ID" value="NZ_JACYFG010000051.1"/>
</dbReference>
<feature type="transmembrane region" description="Helical" evidence="1">
    <location>
        <begin position="12"/>
        <end position="32"/>
    </location>
</feature>